<dbReference type="InterPro" id="IPR016181">
    <property type="entry name" value="Acyl_CoA_acyltransferase"/>
</dbReference>
<dbReference type="PROSITE" id="PS51186">
    <property type="entry name" value="GNAT"/>
    <property type="match status" value="1"/>
</dbReference>
<dbReference type="SUPFAM" id="SSF55729">
    <property type="entry name" value="Acyl-CoA N-acyltransferases (Nat)"/>
    <property type="match status" value="1"/>
</dbReference>
<protein>
    <submittedName>
        <fullName evidence="2">NAT_SF domain containing protein</fullName>
    </submittedName>
</protein>
<feature type="domain" description="N-acetyltransferase" evidence="1">
    <location>
        <begin position="3"/>
        <end position="151"/>
    </location>
</feature>
<sequence length="151" mass="17184">MHPQIRNASPFDVDAIIALLKEYRAQMPYGFLADADDEAYIKQLLASLMAGQGLVLIAEDDNRLVGILMAGVMPSIWSPKHFLLTEFAYFVTPEYRGGTAGYRLMRQYLDEAIAMREAGRISNFFISKMVNSPDLNFGRFGFQKLEEFWVM</sequence>
<organism evidence="2">
    <name type="scientific">uncultured Caudovirales phage</name>
    <dbReference type="NCBI Taxonomy" id="2100421"/>
    <lineage>
        <taxon>Viruses</taxon>
        <taxon>Duplodnaviria</taxon>
        <taxon>Heunggongvirae</taxon>
        <taxon>Uroviricota</taxon>
        <taxon>Caudoviricetes</taxon>
        <taxon>Peduoviridae</taxon>
        <taxon>Maltschvirus</taxon>
        <taxon>Maltschvirus maltsch</taxon>
    </lineage>
</organism>
<dbReference type="CDD" id="cd04301">
    <property type="entry name" value="NAT_SF"/>
    <property type="match status" value="1"/>
</dbReference>
<dbReference type="InterPro" id="IPR000182">
    <property type="entry name" value="GNAT_dom"/>
</dbReference>
<accession>A0A6J5PLS4</accession>
<evidence type="ECO:0000313" key="2">
    <source>
        <dbReference type="EMBL" id="CAB4172072.1"/>
    </source>
</evidence>
<evidence type="ECO:0000313" key="3">
    <source>
        <dbReference type="EMBL" id="CAB4199842.1"/>
    </source>
</evidence>
<dbReference type="EMBL" id="LR796874">
    <property type="protein sequence ID" value="CAB4172072.1"/>
    <property type="molecule type" value="Genomic_DNA"/>
</dbReference>
<gene>
    <name evidence="3" type="ORF">UFOVP1348_14</name>
    <name evidence="2" type="ORF">UFOVP924_43</name>
</gene>
<dbReference type="EMBL" id="LR797303">
    <property type="protein sequence ID" value="CAB4199842.1"/>
    <property type="molecule type" value="Genomic_DNA"/>
</dbReference>
<evidence type="ECO:0000259" key="1">
    <source>
        <dbReference type="PROSITE" id="PS51186"/>
    </source>
</evidence>
<dbReference type="GO" id="GO:0016747">
    <property type="term" value="F:acyltransferase activity, transferring groups other than amino-acyl groups"/>
    <property type="evidence" value="ECO:0007669"/>
    <property type="project" value="InterPro"/>
</dbReference>
<dbReference type="Pfam" id="PF00583">
    <property type="entry name" value="Acetyltransf_1"/>
    <property type="match status" value="1"/>
</dbReference>
<proteinExistence type="predicted"/>
<reference evidence="2" key="1">
    <citation type="submission" date="2020-05" db="EMBL/GenBank/DDBJ databases">
        <authorList>
            <person name="Chiriac C."/>
            <person name="Salcher M."/>
            <person name="Ghai R."/>
            <person name="Kavagutti S V."/>
        </authorList>
    </citation>
    <scope>NUCLEOTIDE SEQUENCE</scope>
</reference>
<name>A0A6J5PLS4_9CAUD</name>
<dbReference type="Gene3D" id="3.40.630.30">
    <property type="match status" value="1"/>
</dbReference>